<organism evidence="5 6">
    <name type="scientific">Papaver somniferum</name>
    <name type="common">Opium poppy</name>
    <dbReference type="NCBI Taxonomy" id="3469"/>
    <lineage>
        <taxon>Eukaryota</taxon>
        <taxon>Viridiplantae</taxon>
        <taxon>Streptophyta</taxon>
        <taxon>Embryophyta</taxon>
        <taxon>Tracheophyta</taxon>
        <taxon>Spermatophyta</taxon>
        <taxon>Magnoliopsida</taxon>
        <taxon>Ranunculales</taxon>
        <taxon>Papaveraceae</taxon>
        <taxon>Papaveroideae</taxon>
        <taxon>Papaver</taxon>
    </lineage>
</organism>
<evidence type="ECO:0000259" key="4">
    <source>
        <dbReference type="Pfam" id="PF10181"/>
    </source>
</evidence>
<dbReference type="STRING" id="3469.A0A4Y7IMB4"/>
<comment type="similarity">
    <text evidence="2">Belongs to the PIGH family.</text>
</comment>
<dbReference type="GO" id="GO:0006506">
    <property type="term" value="P:GPI anchor biosynthetic process"/>
    <property type="evidence" value="ECO:0007669"/>
    <property type="project" value="UniProtKB-UniPathway"/>
</dbReference>
<dbReference type="EMBL" id="CM010716">
    <property type="protein sequence ID" value="RZC48598.1"/>
    <property type="molecule type" value="Genomic_DNA"/>
</dbReference>
<dbReference type="Pfam" id="PF10181">
    <property type="entry name" value="PIG-H"/>
    <property type="match status" value="1"/>
</dbReference>
<protein>
    <recommendedName>
        <fullName evidence="4">Phosphatidylinositol N-acetylglucosaminyltransferase subunit H conserved domain-containing protein</fullName>
    </recommendedName>
</protein>
<dbReference type="PANTHER" id="PTHR15231:SF1">
    <property type="entry name" value="PHOSPHATIDYLINOSITOL N-ACETYLGLUCOSAMINYLTRANSFERASE SUBUNIT H"/>
    <property type="match status" value="1"/>
</dbReference>
<keyword evidence="6" id="KW-1185">Reference proteome</keyword>
<evidence type="ECO:0000256" key="2">
    <source>
        <dbReference type="ARBA" id="ARBA00009610"/>
    </source>
</evidence>
<keyword evidence="3" id="KW-0812">Transmembrane</keyword>
<comment type="pathway">
    <text evidence="1">Glycolipid biosynthesis; glycosylphosphatidylinositol-anchor biosynthesis.</text>
</comment>
<feature type="domain" description="Phosphatidylinositol N-acetylglucosaminyltransferase subunit H conserved" evidence="4">
    <location>
        <begin position="90"/>
        <end position="153"/>
    </location>
</feature>
<dbReference type="GO" id="GO:0000506">
    <property type="term" value="C:glycosylphosphatidylinositol-N-acetylglucosaminyltransferase (GPI-GnT) complex"/>
    <property type="evidence" value="ECO:0007669"/>
    <property type="project" value="InterPro"/>
</dbReference>
<dbReference type="OrthoDB" id="6256716at2759"/>
<dbReference type="OMA" id="CKWPREA"/>
<sequence>MAVATISNGRYSYYHDDQTGSCNVIDSHHILVKQSTMKGFLLYLTILLLLADTVSLILLQETPGVLFFWVNLFGIIIVKSLHWNSIEKESVLIMPGLGVQLETHFRSGRVVHRFVPSGGILKPVLSECVTPVTCYWSLGLIVRGEAELLLVFQKLRPPMKMLVCVWKALCSASDSKERLGAVVQDQ</sequence>
<dbReference type="InterPro" id="IPR044215">
    <property type="entry name" value="PIG-H"/>
</dbReference>
<dbReference type="PANTHER" id="PTHR15231">
    <property type="entry name" value="PHOSPHATIDYLINOSITOL N-ACETYLGLUCOSAMINYLTRANSFERASE SUBUNIT H"/>
    <property type="match status" value="1"/>
</dbReference>
<accession>A0A4Y7IMB4</accession>
<keyword evidence="3" id="KW-1133">Transmembrane helix</keyword>
<evidence type="ECO:0000256" key="3">
    <source>
        <dbReference type="SAM" id="Phobius"/>
    </source>
</evidence>
<dbReference type="InterPro" id="IPR019328">
    <property type="entry name" value="PIGH-H_dom"/>
</dbReference>
<evidence type="ECO:0000313" key="6">
    <source>
        <dbReference type="Proteomes" id="UP000316621"/>
    </source>
</evidence>
<dbReference type="Gramene" id="RZC48598">
    <property type="protein sequence ID" value="RZC48598"/>
    <property type="gene ID" value="C5167_017020"/>
</dbReference>
<feature type="transmembrane region" description="Helical" evidence="3">
    <location>
        <begin position="65"/>
        <end position="84"/>
    </location>
</feature>
<evidence type="ECO:0000313" key="5">
    <source>
        <dbReference type="EMBL" id="RZC48598.1"/>
    </source>
</evidence>
<gene>
    <name evidence="5" type="ORF">C5167_017020</name>
</gene>
<reference evidence="5 6" key="1">
    <citation type="journal article" date="2018" name="Science">
        <title>The opium poppy genome and morphinan production.</title>
        <authorList>
            <person name="Guo L."/>
            <person name="Winzer T."/>
            <person name="Yang X."/>
            <person name="Li Y."/>
            <person name="Ning Z."/>
            <person name="He Z."/>
            <person name="Teodor R."/>
            <person name="Lu Y."/>
            <person name="Bowser T.A."/>
            <person name="Graham I.A."/>
            <person name="Ye K."/>
        </authorList>
    </citation>
    <scope>NUCLEOTIDE SEQUENCE [LARGE SCALE GENOMIC DNA]</scope>
    <source>
        <strain evidence="6">cv. HN1</strain>
        <tissue evidence="5">Leaves</tissue>
    </source>
</reference>
<dbReference type="UniPathway" id="UPA00196"/>
<keyword evidence="3" id="KW-0472">Membrane</keyword>
<proteinExistence type="inferred from homology"/>
<name>A0A4Y7IMB4_PAPSO</name>
<dbReference type="AlphaFoldDB" id="A0A4Y7IMB4"/>
<feature type="transmembrane region" description="Helical" evidence="3">
    <location>
        <begin position="40"/>
        <end position="59"/>
    </location>
</feature>
<dbReference type="Proteomes" id="UP000316621">
    <property type="component" value="Chromosome 2"/>
</dbReference>
<evidence type="ECO:0000256" key="1">
    <source>
        <dbReference type="ARBA" id="ARBA00004687"/>
    </source>
</evidence>